<name>A0A4S3TGI3_9EURY</name>
<protein>
    <submittedName>
        <fullName evidence="2">DUF433 domain-containing protein</fullName>
    </submittedName>
</protein>
<proteinExistence type="predicted"/>
<dbReference type="InterPro" id="IPR036388">
    <property type="entry name" value="WH-like_DNA-bd_sf"/>
</dbReference>
<organism evidence="2 3">
    <name type="scientific">Salinadaptatus halalkaliphilus</name>
    <dbReference type="NCBI Taxonomy" id="2419781"/>
    <lineage>
        <taxon>Archaea</taxon>
        <taxon>Methanobacteriati</taxon>
        <taxon>Methanobacteriota</taxon>
        <taxon>Stenosarchaea group</taxon>
        <taxon>Halobacteria</taxon>
        <taxon>Halobacteriales</taxon>
        <taxon>Natrialbaceae</taxon>
        <taxon>Salinadaptatus</taxon>
    </lineage>
</organism>
<accession>A0A4S3TGI3</accession>
<dbReference type="SUPFAM" id="SSF46689">
    <property type="entry name" value="Homeodomain-like"/>
    <property type="match status" value="1"/>
</dbReference>
<feature type="region of interest" description="Disordered" evidence="1">
    <location>
        <begin position="124"/>
        <end position="143"/>
    </location>
</feature>
<evidence type="ECO:0000313" key="3">
    <source>
        <dbReference type="Proteomes" id="UP000318864"/>
    </source>
</evidence>
<reference evidence="2 3" key="1">
    <citation type="submission" date="2018-10" db="EMBL/GenBank/DDBJ databases">
        <title>Natronolimnobius sp. XQ-INN 246 isolated from Inner Mongolia Autonomous Region of China.</title>
        <authorList>
            <person name="Xue Q."/>
        </authorList>
    </citation>
    <scope>NUCLEOTIDE SEQUENCE [LARGE SCALE GENOMIC DNA]</scope>
    <source>
        <strain evidence="2 3">XQ-INN 246</strain>
    </source>
</reference>
<dbReference type="InterPro" id="IPR055811">
    <property type="entry name" value="DUF7387"/>
</dbReference>
<evidence type="ECO:0000313" key="2">
    <source>
        <dbReference type="EMBL" id="THE63039.1"/>
    </source>
</evidence>
<keyword evidence="3" id="KW-1185">Reference proteome</keyword>
<dbReference type="OrthoDB" id="190701at2157"/>
<dbReference type="Gene3D" id="1.10.10.10">
    <property type="entry name" value="Winged helix-like DNA-binding domain superfamily/Winged helix DNA-binding domain"/>
    <property type="match status" value="1"/>
</dbReference>
<dbReference type="RefSeq" id="WP_141466676.1">
    <property type="nucleotide sequence ID" value="NZ_RBZW01000076.1"/>
</dbReference>
<sequence length="143" mass="16059">MSTDTITLTRDADEWIAIDEATGVEARGETRTQALERLDDTVSRDDEARVVKTPETLGGKPRLEGTRIGVFTIGESIREGGQTVEEILNGYPDLSRRQVRVALEYYDDHPEAMDVIRMQRKATKYRLRSQSRAPSTEESETGA</sequence>
<dbReference type="Pfam" id="PF04255">
    <property type="entry name" value="DUF433"/>
    <property type="match status" value="1"/>
</dbReference>
<comment type="caution">
    <text evidence="2">The sequence shown here is derived from an EMBL/GenBank/DDBJ whole genome shotgun (WGS) entry which is preliminary data.</text>
</comment>
<dbReference type="PANTHER" id="PTHR34849">
    <property type="entry name" value="SSL5025 PROTEIN"/>
    <property type="match status" value="1"/>
</dbReference>
<evidence type="ECO:0000256" key="1">
    <source>
        <dbReference type="SAM" id="MobiDB-lite"/>
    </source>
</evidence>
<dbReference type="InterPro" id="IPR007367">
    <property type="entry name" value="DUF433"/>
</dbReference>
<dbReference type="AlphaFoldDB" id="A0A4S3TGI3"/>
<dbReference type="InterPro" id="IPR009057">
    <property type="entry name" value="Homeodomain-like_sf"/>
</dbReference>
<gene>
    <name evidence="2" type="ORF">D8Y22_21600</name>
</gene>
<dbReference type="EMBL" id="RBZW01000076">
    <property type="protein sequence ID" value="THE63039.1"/>
    <property type="molecule type" value="Genomic_DNA"/>
</dbReference>
<dbReference type="PANTHER" id="PTHR34849:SF3">
    <property type="entry name" value="SSR2962 PROTEIN"/>
    <property type="match status" value="1"/>
</dbReference>
<dbReference type="Proteomes" id="UP000318864">
    <property type="component" value="Unassembled WGS sequence"/>
</dbReference>
<dbReference type="Pfam" id="PF24113">
    <property type="entry name" value="DUF7387"/>
    <property type="match status" value="1"/>
</dbReference>